<name>A0A5C8Z6M6_9ACTN</name>
<accession>A0A5C8Z6M6</accession>
<keyword evidence="3 6" id="KW-0812">Transmembrane</keyword>
<feature type="transmembrane region" description="Helical" evidence="6">
    <location>
        <begin position="262"/>
        <end position="282"/>
    </location>
</feature>
<dbReference type="Proteomes" id="UP000321234">
    <property type="component" value="Unassembled WGS sequence"/>
</dbReference>
<comment type="subcellular location">
    <subcellularLocation>
        <location evidence="1">Membrane</location>
        <topology evidence="1">Multi-pass membrane protein</topology>
    </subcellularLocation>
</comment>
<dbReference type="GO" id="GO:0016020">
    <property type="term" value="C:membrane"/>
    <property type="evidence" value="ECO:0007669"/>
    <property type="project" value="UniProtKB-SubCell"/>
</dbReference>
<keyword evidence="9" id="KW-1185">Reference proteome</keyword>
<gene>
    <name evidence="8" type="ORF">FMM08_18535</name>
</gene>
<feature type="transmembrane region" description="Helical" evidence="6">
    <location>
        <begin position="177"/>
        <end position="201"/>
    </location>
</feature>
<evidence type="ECO:0000256" key="1">
    <source>
        <dbReference type="ARBA" id="ARBA00004141"/>
    </source>
</evidence>
<dbReference type="EMBL" id="VKAC01000012">
    <property type="protein sequence ID" value="TXR52811.1"/>
    <property type="molecule type" value="Genomic_DNA"/>
</dbReference>
<keyword evidence="5 6" id="KW-0472">Membrane</keyword>
<evidence type="ECO:0000256" key="3">
    <source>
        <dbReference type="ARBA" id="ARBA00022692"/>
    </source>
</evidence>
<feature type="transmembrane region" description="Helical" evidence="6">
    <location>
        <begin position="89"/>
        <end position="111"/>
    </location>
</feature>
<evidence type="ECO:0000256" key="6">
    <source>
        <dbReference type="SAM" id="Phobius"/>
    </source>
</evidence>
<dbReference type="InterPro" id="IPR037185">
    <property type="entry name" value="EmrE-like"/>
</dbReference>
<feature type="domain" description="EamA" evidence="7">
    <location>
        <begin position="2"/>
        <end position="134"/>
    </location>
</feature>
<evidence type="ECO:0000313" key="9">
    <source>
        <dbReference type="Proteomes" id="UP000321234"/>
    </source>
</evidence>
<feature type="transmembrane region" description="Helical" evidence="6">
    <location>
        <begin position="144"/>
        <end position="165"/>
    </location>
</feature>
<dbReference type="SUPFAM" id="SSF103481">
    <property type="entry name" value="Multidrug resistance efflux transporter EmrE"/>
    <property type="match status" value="2"/>
</dbReference>
<feature type="domain" description="EamA" evidence="7">
    <location>
        <begin position="147"/>
        <end position="278"/>
    </location>
</feature>
<comment type="caution">
    <text evidence="8">The sequence shown here is derived from an EMBL/GenBank/DDBJ whole genome shotgun (WGS) entry which is preliminary data.</text>
</comment>
<keyword evidence="4 6" id="KW-1133">Transmembrane helix</keyword>
<evidence type="ECO:0000256" key="5">
    <source>
        <dbReference type="ARBA" id="ARBA00023136"/>
    </source>
</evidence>
<dbReference type="InterPro" id="IPR000620">
    <property type="entry name" value="EamA_dom"/>
</dbReference>
<dbReference type="Pfam" id="PF00892">
    <property type="entry name" value="EamA"/>
    <property type="match status" value="2"/>
</dbReference>
<feature type="transmembrane region" description="Helical" evidence="6">
    <location>
        <begin position="62"/>
        <end position="83"/>
    </location>
</feature>
<evidence type="ECO:0000256" key="4">
    <source>
        <dbReference type="ARBA" id="ARBA00022989"/>
    </source>
</evidence>
<evidence type="ECO:0000313" key="8">
    <source>
        <dbReference type="EMBL" id="TXR52811.1"/>
    </source>
</evidence>
<feature type="transmembrane region" description="Helical" evidence="6">
    <location>
        <begin position="120"/>
        <end position="138"/>
    </location>
</feature>
<protein>
    <submittedName>
        <fullName evidence="8">DMT family transporter</fullName>
    </submittedName>
</protein>
<feature type="transmembrane region" description="Helical" evidence="6">
    <location>
        <begin position="207"/>
        <end position="225"/>
    </location>
</feature>
<dbReference type="PANTHER" id="PTHR32322">
    <property type="entry name" value="INNER MEMBRANE TRANSPORTER"/>
    <property type="match status" value="1"/>
</dbReference>
<proteinExistence type="inferred from homology"/>
<feature type="transmembrane region" description="Helical" evidence="6">
    <location>
        <begin position="30"/>
        <end position="50"/>
    </location>
</feature>
<organism evidence="8 9">
    <name type="scientific">Quadrisphaera setariae</name>
    <dbReference type="NCBI Taxonomy" id="2593304"/>
    <lineage>
        <taxon>Bacteria</taxon>
        <taxon>Bacillati</taxon>
        <taxon>Actinomycetota</taxon>
        <taxon>Actinomycetes</taxon>
        <taxon>Kineosporiales</taxon>
        <taxon>Kineosporiaceae</taxon>
        <taxon>Quadrisphaera</taxon>
    </lineage>
</organism>
<reference evidence="8 9" key="1">
    <citation type="submission" date="2019-07" db="EMBL/GenBank/DDBJ databases">
        <title>Quadrisphaera sp. strain DD2A genome sequencing and assembly.</title>
        <authorList>
            <person name="Kim I."/>
        </authorList>
    </citation>
    <scope>NUCLEOTIDE SEQUENCE [LARGE SCALE GENOMIC DNA]</scope>
    <source>
        <strain evidence="8 9">DD2A</strain>
    </source>
</reference>
<dbReference type="PANTHER" id="PTHR32322:SF2">
    <property type="entry name" value="EAMA DOMAIN-CONTAINING PROTEIN"/>
    <property type="match status" value="1"/>
</dbReference>
<evidence type="ECO:0000259" key="7">
    <source>
        <dbReference type="Pfam" id="PF00892"/>
    </source>
</evidence>
<dbReference type="OrthoDB" id="3577499at2"/>
<dbReference type="AlphaFoldDB" id="A0A5C8Z6M6"/>
<dbReference type="InterPro" id="IPR050638">
    <property type="entry name" value="AA-Vitamin_Transporters"/>
</dbReference>
<comment type="similarity">
    <text evidence="2">Belongs to the EamA transporter family.</text>
</comment>
<feature type="transmembrane region" description="Helical" evidence="6">
    <location>
        <begin position="237"/>
        <end position="256"/>
    </location>
</feature>
<evidence type="ECO:0000256" key="2">
    <source>
        <dbReference type="ARBA" id="ARBA00007362"/>
    </source>
</evidence>
<sequence length="290" mass="28096">MLVLLSAVCFGSTGTAVELGAPDASPLAVGAARIALGGALLAAVAARPLLRRGRPTAPPHRLVGVVAVGALGVVAYQPLFFAGTASNGVAVGAVVALGSAPLVTGLLAWLLGGVRPSRRWVAATAVAVVGLVVLAASSGEAGGASPLGLVASVGAGASYSVFALVTKHLLDAGWTPTGSVGAVFGGAAALSAVLLMITGVPTGAGDLAAVLWLGLVTTALAYVLFSTGLRELTAPTVATLTLAEPLTATLLGLLLLGEHLSALQAVALLLLAVGLAVLAVPARGRGRVAA</sequence>